<accession>A0A1M6DR49</accession>
<name>A0A1M6DR49_9FLAO</name>
<dbReference type="Pfam" id="PF13521">
    <property type="entry name" value="AAA_28"/>
    <property type="match status" value="1"/>
</dbReference>
<dbReference type="EMBL" id="FQYY01000004">
    <property type="protein sequence ID" value="SHI75665.1"/>
    <property type="molecule type" value="Genomic_DNA"/>
</dbReference>
<dbReference type="InterPro" id="IPR038727">
    <property type="entry name" value="NadR/Ttd14_AAA_dom"/>
</dbReference>
<dbReference type="AlphaFoldDB" id="A0A1M6DR49"/>
<evidence type="ECO:0000259" key="1">
    <source>
        <dbReference type="Pfam" id="PF13521"/>
    </source>
</evidence>
<organism evidence="2 3">
    <name type="scientific">Mesonia phycicola</name>
    <dbReference type="NCBI Taxonomy" id="579105"/>
    <lineage>
        <taxon>Bacteria</taxon>
        <taxon>Pseudomonadati</taxon>
        <taxon>Bacteroidota</taxon>
        <taxon>Flavobacteriia</taxon>
        <taxon>Flavobacteriales</taxon>
        <taxon>Flavobacteriaceae</taxon>
        <taxon>Mesonia</taxon>
    </lineage>
</organism>
<proteinExistence type="predicted"/>
<evidence type="ECO:0000313" key="2">
    <source>
        <dbReference type="EMBL" id="SHI75665.1"/>
    </source>
</evidence>
<gene>
    <name evidence="2" type="ORF">SAMN04488096_104123</name>
</gene>
<sequence length="179" mass="20839">MHKHSKIVILGGPGTGKSSVLQELEDRGYTCFKEVSREIILKAQKDGIEQLFLTNPLLFSEKLLEGRIFQFNEATKVNQPVFIDRGIPDISAYMDFKKENYPSSFTEANKSYKYHQAFILPIWPDIYTSDNERYESLEEAFEIEKNLIKTYSDLDYQLIEVPKLSVKERADFILKNIEQ</sequence>
<dbReference type="STRING" id="579105.SAMN04488096_104123"/>
<keyword evidence="3" id="KW-1185">Reference proteome</keyword>
<reference evidence="2 3" key="1">
    <citation type="submission" date="2016-11" db="EMBL/GenBank/DDBJ databases">
        <authorList>
            <person name="Jaros S."/>
            <person name="Januszkiewicz K."/>
            <person name="Wedrychowicz H."/>
        </authorList>
    </citation>
    <scope>NUCLEOTIDE SEQUENCE [LARGE SCALE GENOMIC DNA]</scope>
    <source>
        <strain evidence="2 3">DSM 21425</strain>
    </source>
</reference>
<dbReference type="Gene3D" id="3.40.50.300">
    <property type="entry name" value="P-loop containing nucleotide triphosphate hydrolases"/>
    <property type="match status" value="1"/>
</dbReference>
<evidence type="ECO:0000313" key="3">
    <source>
        <dbReference type="Proteomes" id="UP000184225"/>
    </source>
</evidence>
<dbReference type="Proteomes" id="UP000184225">
    <property type="component" value="Unassembled WGS sequence"/>
</dbReference>
<dbReference type="SUPFAM" id="SSF52540">
    <property type="entry name" value="P-loop containing nucleoside triphosphate hydrolases"/>
    <property type="match status" value="1"/>
</dbReference>
<dbReference type="RefSeq" id="WP_073149665.1">
    <property type="nucleotide sequence ID" value="NZ_FQYY01000004.1"/>
</dbReference>
<dbReference type="InterPro" id="IPR027417">
    <property type="entry name" value="P-loop_NTPase"/>
</dbReference>
<dbReference type="OrthoDB" id="5638848at2"/>
<feature type="domain" description="NadR/Ttd14 AAA" evidence="1">
    <location>
        <begin position="6"/>
        <end position="169"/>
    </location>
</feature>
<protein>
    <submittedName>
        <fullName evidence="2">Predicted ATPase</fullName>
    </submittedName>
</protein>